<dbReference type="OrthoDB" id="6264606at2"/>
<accession>A0A1E3UY53</accession>
<comment type="caution">
    <text evidence="2">The sequence shown here is derived from an EMBL/GenBank/DDBJ whole genome shotgun (WGS) entry which is preliminary data.</text>
</comment>
<evidence type="ECO:0000313" key="3">
    <source>
        <dbReference type="EMBL" id="MDI5830043.1"/>
    </source>
</evidence>
<keyword evidence="4" id="KW-1185">Reference proteome</keyword>
<dbReference type="RefSeq" id="WP_037427601.1">
    <property type="nucleotide sequence ID" value="NZ_BLRE01000013.1"/>
</dbReference>
<dbReference type="Proteomes" id="UP001152518">
    <property type="component" value="Unassembled WGS sequence"/>
</dbReference>
<evidence type="ECO:0000313" key="2">
    <source>
        <dbReference type="EMBL" id="MDG5898553.1"/>
    </source>
</evidence>
<evidence type="ECO:0000256" key="1">
    <source>
        <dbReference type="SAM" id="SignalP"/>
    </source>
</evidence>
<organism evidence="2">
    <name type="scientific">Shewanella xiamenensis</name>
    <dbReference type="NCBI Taxonomy" id="332186"/>
    <lineage>
        <taxon>Bacteria</taxon>
        <taxon>Pseudomonadati</taxon>
        <taxon>Pseudomonadota</taxon>
        <taxon>Gammaproteobacteria</taxon>
        <taxon>Alteromonadales</taxon>
        <taxon>Shewanellaceae</taxon>
        <taxon>Shewanella</taxon>
    </lineage>
</organism>
<keyword evidence="1" id="KW-0732">Signal</keyword>
<gene>
    <name evidence="2" type="ORF">E2650_01260</name>
    <name evidence="3" type="ORF">ODY93_00575</name>
</gene>
<dbReference type="EMBL" id="JAOTLW010000001">
    <property type="protein sequence ID" value="MDI5830043.1"/>
    <property type="molecule type" value="Genomic_DNA"/>
</dbReference>
<feature type="chain" id="PRO_5043144395" evidence="1">
    <location>
        <begin position="24"/>
        <end position="142"/>
    </location>
</feature>
<reference evidence="2" key="1">
    <citation type="journal article" date="2019" name="Int J Environ Res Public Health">
        <title>Characterization of Chromosome-Mediated BlaOXA-894 in Shewanella xiamenensis Isolated from Pig Wastewater.</title>
        <authorList>
            <person name="Zou H."/>
            <person name="Zhou Z."/>
            <person name="Xia H."/>
            <person name="Zhao Q."/>
            <person name="Li X."/>
        </authorList>
    </citation>
    <scope>NUCLEOTIDE SEQUENCE</scope>
    <source>
        <strain evidence="2">2015oxa</strain>
    </source>
</reference>
<reference evidence="3 4" key="3">
    <citation type="submission" date="2022-09" db="EMBL/GenBank/DDBJ databases">
        <title>The outer-membrane cytochrome OmcA is essential for infection of Shewanella oneidensis by a zebrafish-associated bacteriophage.</title>
        <authorList>
            <person name="Grenfell A.W."/>
            <person name="Intile P."/>
            <person name="Mcfarlane J."/>
            <person name="Leung D."/>
            <person name="Abdalla K."/>
            <person name="Wold M."/>
            <person name="Kees E."/>
            <person name="Gralnick J."/>
        </authorList>
    </citation>
    <scope>NUCLEOTIDE SEQUENCE [LARGE SCALE GENOMIC DNA]</scope>
    <source>
        <strain evidence="3 4">NF-5</strain>
    </source>
</reference>
<dbReference type="GeneID" id="75189714"/>
<sequence>MKFFGLIALLALNALILVPNAQAQQPIIVSYAVQPVSHFNQQLRVAQAQHQAWSEDPKTISNQYAGQKFTLVRTQPTKYGILTYQVSEISKQHPQMLLILSLKKDAQRWQVDSAQLAWKCRDGQHFGTDRCNIGEHEASTAP</sequence>
<proteinExistence type="predicted"/>
<dbReference type="Proteomes" id="UP001159075">
    <property type="component" value="Unassembled WGS sequence"/>
</dbReference>
<protein>
    <submittedName>
        <fullName evidence="2">Uncharacterized protein</fullName>
    </submittedName>
</protein>
<evidence type="ECO:0000313" key="4">
    <source>
        <dbReference type="Proteomes" id="UP001159075"/>
    </source>
</evidence>
<reference evidence="2" key="2">
    <citation type="submission" date="2019-04" db="EMBL/GenBank/DDBJ databases">
        <authorList>
            <person name="Zou H."/>
        </authorList>
    </citation>
    <scope>NUCLEOTIDE SEQUENCE</scope>
    <source>
        <strain evidence="2">2015oxa</strain>
    </source>
</reference>
<feature type="signal peptide" evidence="1">
    <location>
        <begin position="1"/>
        <end position="23"/>
    </location>
</feature>
<dbReference type="EMBL" id="SUNE01000001">
    <property type="protein sequence ID" value="MDG5898553.1"/>
    <property type="molecule type" value="Genomic_DNA"/>
</dbReference>
<name>A0A1E3UY53_9GAMM</name>
<dbReference type="AlphaFoldDB" id="A0A1E3UY53"/>